<evidence type="ECO:0000313" key="9">
    <source>
        <dbReference type="Proteomes" id="UP001486565"/>
    </source>
</evidence>
<proteinExistence type="inferred from homology"/>
<dbReference type="CDD" id="cd01167">
    <property type="entry name" value="bac_FRK"/>
    <property type="match status" value="1"/>
</dbReference>
<dbReference type="EMBL" id="CP121687">
    <property type="protein sequence ID" value="WZL71290.1"/>
    <property type="molecule type" value="Genomic_DNA"/>
</dbReference>
<evidence type="ECO:0000256" key="1">
    <source>
        <dbReference type="ARBA" id="ARBA00010688"/>
    </source>
</evidence>
<dbReference type="PANTHER" id="PTHR43085">
    <property type="entry name" value="HEXOKINASE FAMILY MEMBER"/>
    <property type="match status" value="1"/>
</dbReference>
<evidence type="ECO:0000256" key="6">
    <source>
        <dbReference type="RuleBase" id="RU003704"/>
    </source>
</evidence>
<organism evidence="8 9">
    <name type="scientific">Defluviitalea saccharophila</name>
    <dbReference type="NCBI Taxonomy" id="879970"/>
    <lineage>
        <taxon>Bacteria</taxon>
        <taxon>Bacillati</taxon>
        <taxon>Bacillota</taxon>
        <taxon>Clostridia</taxon>
        <taxon>Lachnospirales</taxon>
        <taxon>Defluviitaleaceae</taxon>
        <taxon>Defluviitalea</taxon>
    </lineage>
</organism>
<gene>
    <name evidence="8" type="ORF">QBE51_07205</name>
</gene>
<keyword evidence="2 6" id="KW-0808">Transferase</keyword>
<keyword evidence="4 6" id="KW-0418">Kinase</keyword>
<dbReference type="Proteomes" id="UP001486565">
    <property type="component" value="Chromosome"/>
</dbReference>
<evidence type="ECO:0000256" key="3">
    <source>
        <dbReference type="ARBA" id="ARBA00022741"/>
    </source>
</evidence>
<sequence length="322" mass="35903">MYDAVALGELLIDFTPAGISSNECSLFEQNPGGAPANVLGVLAKLNMKTEFIGKVGRDQFGYFLKDVLENIQVGTRNLVFDDEANTTLAFVHLDDNGDRKFSFYRNPGADMMLREEDIDFNIIDNAKVFHFGSVSMTHEPARSTTLKAVEYAKAKKVLVSYDPNYRPLLWKNADEAKQYMEKGLAYADILKVSEEELQLLTDITDIEQAVRYLEIKYNIPLIVVTLGDKGSYFKKSDYEAYVPSYKVKAVDTTGAGDGFLGGLLYQILTSEKNIHDIQGIEFKKMIGFANAIGALMTTKRGAIPAIPALKEIEEFIDNNINE</sequence>
<dbReference type="EC" id="2.7.1.-" evidence="8"/>
<dbReference type="GO" id="GO:0016301">
    <property type="term" value="F:kinase activity"/>
    <property type="evidence" value="ECO:0007669"/>
    <property type="project" value="UniProtKB-KW"/>
</dbReference>
<evidence type="ECO:0000259" key="7">
    <source>
        <dbReference type="Pfam" id="PF00294"/>
    </source>
</evidence>
<name>A0ABZ2Y7F5_9FIRM</name>
<keyword evidence="3" id="KW-0547">Nucleotide-binding</keyword>
<evidence type="ECO:0000313" key="8">
    <source>
        <dbReference type="EMBL" id="WZL71290.1"/>
    </source>
</evidence>
<accession>A0ABZ2Y7F5</accession>
<dbReference type="InterPro" id="IPR050306">
    <property type="entry name" value="PfkB_Carbo_kinase"/>
</dbReference>
<dbReference type="InterPro" id="IPR002173">
    <property type="entry name" value="Carboh/pur_kinase_PfkB_CS"/>
</dbReference>
<dbReference type="Pfam" id="PF00294">
    <property type="entry name" value="PfkB"/>
    <property type="match status" value="1"/>
</dbReference>
<protein>
    <submittedName>
        <fullName evidence="8">Carbohydrate kinase</fullName>
        <ecNumber evidence="8">2.7.1.-</ecNumber>
    </submittedName>
</protein>
<dbReference type="Gene3D" id="3.40.1190.20">
    <property type="match status" value="1"/>
</dbReference>
<comment type="similarity">
    <text evidence="1 6">Belongs to the carbohydrate kinase PfkB family.</text>
</comment>
<dbReference type="InterPro" id="IPR029056">
    <property type="entry name" value="Ribokinase-like"/>
</dbReference>
<feature type="domain" description="Carbohydrate kinase PfkB" evidence="7">
    <location>
        <begin position="3"/>
        <end position="307"/>
    </location>
</feature>
<dbReference type="InterPro" id="IPR002139">
    <property type="entry name" value="Ribo/fructo_kinase"/>
</dbReference>
<evidence type="ECO:0000256" key="5">
    <source>
        <dbReference type="ARBA" id="ARBA00022840"/>
    </source>
</evidence>
<evidence type="ECO:0000256" key="2">
    <source>
        <dbReference type="ARBA" id="ARBA00022679"/>
    </source>
</evidence>
<dbReference type="SUPFAM" id="SSF53613">
    <property type="entry name" value="Ribokinase-like"/>
    <property type="match status" value="1"/>
</dbReference>
<dbReference type="PRINTS" id="PR00990">
    <property type="entry name" value="RIBOKINASE"/>
</dbReference>
<dbReference type="PANTHER" id="PTHR43085:SF1">
    <property type="entry name" value="PSEUDOURIDINE KINASE-RELATED"/>
    <property type="match status" value="1"/>
</dbReference>
<reference evidence="8 9" key="1">
    <citation type="submission" date="2023-03" db="EMBL/GenBank/DDBJ databases">
        <title>Novel Species.</title>
        <authorList>
            <person name="Ma S."/>
        </authorList>
    </citation>
    <scope>NUCLEOTIDE SEQUENCE [LARGE SCALE GENOMIC DNA]</scope>
    <source>
        <strain evidence="8 9">LIND6LT2</strain>
    </source>
</reference>
<evidence type="ECO:0000256" key="4">
    <source>
        <dbReference type="ARBA" id="ARBA00022777"/>
    </source>
</evidence>
<dbReference type="RefSeq" id="WP_341878253.1">
    <property type="nucleotide sequence ID" value="NZ_CP121687.1"/>
</dbReference>
<dbReference type="PROSITE" id="PS00584">
    <property type="entry name" value="PFKB_KINASES_2"/>
    <property type="match status" value="1"/>
</dbReference>
<keyword evidence="9" id="KW-1185">Reference proteome</keyword>
<dbReference type="InterPro" id="IPR011611">
    <property type="entry name" value="PfkB_dom"/>
</dbReference>
<keyword evidence="5" id="KW-0067">ATP-binding</keyword>